<evidence type="ECO:0000313" key="1">
    <source>
        <dbReference type="EMBL" id="GIX78576.1"/>
    </source>
</evidence>
<evidence type="ECO:0000313" key="2">
    <source>
        <dbReference type="Proteomes" id="UP001054945"/>
    </source>
</evidence>
<dbReference type="Proteomes" id="UP001054945">
    <property type="component" value="Unassembled WGS sequence"/>
</dbReference>
<dbReference type="EMBL" id="BPLR01002851">
    <property type="protein sequence ID" value="GIX78576.1"/>
    <property type="molecule type" value="Genomic_DNA"/>
</dbReference>
<keyword evidence="2" id="KW-1185">Reference proteome</keyword>
<organism evidence="1 2">
    <name type="scientific">Caerostris extrusa</name>
    <name type="common">Bark spider</name>
    <name type="synonym">Caerostris bankana</name>
    <dbReference type="NCBI Taxonomy" id="172846"/>
    <lineage>
        <taxon>Eukaryota</taxon>
        <taxon>Metazoa</taxon>
        <taxon>Ecdysozoa</taxon>
        <taxon>Arthropoda</taxon>
        <taxon>Chelicerata</taxon>
        <taxon>Arachnida</taxon>
        <taxon>Araneae</taxon>
        <taxon>Araneomorphae</taxon>
        <taxon>Entelegynae</taxon>
        <taxon>Araneoidea</taxon>
        <taxon>Araneidae</taxon>
        <taxon>Caerostris</taxon>
    </lineage>
</organism>
<proteinExistence type="predicted"/>
<dbReference type="AlphaFoldDB" id="A0AAV4N3A9"/>
<sequence>MNDTSFRKRQQRYQKSKWRREANECRLYLRHPQYFRVVMFQGKMPNDIQGNKTSPSRLERNTLEQRRRNLKGRVECKVPGCYKGWAVGSDDFGEGFFEDFVGVFVVGAYVSPE</sequence>
<gene>
    <name evidence="1" type="ORF">CEXT_250331</name>
</gene>
<comment type="caution">
    <text evidence="1">The sequence shown here is derived from an EMBL/GenBank/DDBJ whole genome shotgun (WGS) entry which is preliminary data.</text>
</comment>
<name>A0AAV4N3A9_CAEEX</name>
<protein>
    <submittedName>
        <fullName evidence="1">Uncharacterized protein</fullName>
    </submittedName>
</protein>
<accession>A0AAV4N3A9</accession>
<reference evidence="1 2" key="1">
    <citation type="submission" date="2021-06" db="EMBL/GenBank/DDBJ databases">
        <title>Caerostris extrusa draft genome.</title>
        <authorList>
            <person name="Kono N."/>
            <person name="Arakawa K."/>
        </authorList>
    </citation>
    <scope>NUCLEOTIDE SEQUENCE [LARGE SCALE GENOMIC DNA]</scope>
</reference>